<sequence length="73" mass="8389">MRFIGYCHGDWKNIKAKPGEIEYRLYHRIVGILLDVKSVMQNYGALGGVQKTLVKLVEKIRFCPFPLLTIPVL</sequence>
<evidence type="ECO:0000313" key="2">
    <source>
        <dbReference type="Proteomes" id="UP000184275"/>
    </source>
</evidence>
<name>A0A1M6UBT1_9BACT</name>
<evidence type="ECO:0000313" key="1">
    <source>
        <dbReference type="EMBL" id="SHK66636.1"/>
    </source>
</evidence>
<proteinExistence type="predicted"/>
<accession>A0A1M6UBT1</accession>
<protein>
    <submittedName>
        <fullName evidence="1">Uncharacterized protein</fullName>
    </submittedName>
</protein>
<dbReference type="EMBL" id="FRAW01000013">
    <property type="protein sequence ID" value="SHK66636.1"/>
    <property type="molecule type" value="Genomic_DNA"/>
</dbReference>
<keyword evidence="2" id="KW-1185">Reference proteome</keyword>
<dbReference type="Proteomes" id="UP000184275">
    <property type="component" value="Unassembled WGS sequence"/>
</dbReference>
<reference evidence="2" key="1">
    <citation type="submission" date="2016-11" db="EMBL/GenBank/DDBJ databases">
        <authorList>
            <person name="Varghese N."/>
            <person name="Submissions S."/>
        </authorList>
    </citation>
    <scope>NUCLEOTIDE SEQUENCE [LARGE SCALE GENOMIC DNA]</scope>
    <source>
        <strain evidence="2">UWOS</strain>
    </source>
</reference>
<organism evidence="1 2">
    <name type="scientific">Fibrobacter intestinalis</name>
    <dbReference type="NCBI Taxonomy" id="28122"/>
    <lineage>
        <taxon>Bacteria</taxon>
        <taxon>Pseudomonadati</taxon>
        <taxon>Fibrobacterota</taxon>
        <taxon>Fibrobacteria</taxon>
        <taxon>Fibrobacterales</taxon>
        <taxon>Fibrobacteraceae</taxon>
        <taxon>Fibrobacter</taxon>
    </lineage>
</organism>
<dbReference type="AlphaFoldDB" id="A0A1M6UBT1"/>
<gene>
    <name evidence="1" type="ORF">SAMN05720469_11339</name>
</gene>